<dbReference type="PIRSF" id="PIRSF006060">
    <property type="entry name" value="AA_transporter"/>
    <property type="match status" value="1"/>
</dbReference>
<dbReference type="OrthoDB" id="3900342at2759"/>
<dbReference type="KEGG" id="apuu:APUU_80809A"/>
<feature type="transmembrane region" description="Helical" evidence="8">
    <location>
        <begin position="341"/>
        <end position="360"/>
    </location>
</feature>
<evidence type="ECO:0000313" key="11">
    <source>
        <dbReference type="Proteomes" id="UP000654913"/>
    </source>
</evidence>
<proteinExistence type="predicted"/>
<dbReference type="RefSeq" id="XP_041562692.1">
    <property type="nucleotide sequence ID" value="XM_041697131.1"/>
</dbReference>
<dbReference type="EMBL" id="AP024450">
    <property type="protein sequence ID" value="BCS30506.1"/>
    <property type="molecule type" value="Genomic_DNA"/>
</dbReference>
<evidence type="ECO:0000256" key="2">
    <source>
        <dbReference type="ARBA" id="ARBA00022448"/>
    </source>
</evidence>
<feature type="transmembrane region" description="Helical" evidence="8">
    <location>
        <begin position="73"/>
        <end position="90"/>
    </location>
</feature>
<dbReference type="PANTHER" id="PTHR43341">
    <property type="entry name" value="AMINO ACID PERMEASE"/>
    <property type="match status" value="1"/>
</dbReference>
<keyword evidence="2" id="KW-0813">Transport</keyword>
<name>A0A7R8ATK5_9EURO</name>
<dbReference type="FunFam" id="1.20.1740.10:FF:000001">
    <property type="entry name" value="Amino acid permease"/>
    <property type="match status" value="1"/>
</dbReference>
<protein>
    <recommendedName>
        <fullName evidence="9">Amino acid permease/ SLC12A domain-containing protein</fullName>
    </recommendedName>
</protein>
<evidence type="ECO:0000256" key="6">
    <source>
        <dbReference type="ARBA" id="ARBA00023136"/>
    </source>
</evidence>
<evidence type="ECO:0000256" key="7">
    <source>
        <dbReference type="SAM" id="MobiDB-lite"/>
    </source>
</evidence>
<dbReference type="GO" id="GO:0016020">
    <property type="term" value="C:membrane"/>
    <property type="evidence" value="ECO:0007669"/>
    <property type="project" value="UniProtKB-SubCell"/>
</dbReference>
<reference evidence="10" key="1">
    <citation type="submission" date="2021-01" db="EMBL/GenBank/DDBJ databases">
        <authorList>
            <consortium name="Aspergillus puulaauensis MK2 genome sequencing consortium"/>
            <person name="Kazuki M."/>
            <person name="Futagami T."/>
        </authorList>
    </citation>
    <scope>NUCLEOTIDE SEQUENCE</scope>
    <source>
        <strain evidence="10">MK2</strain>
    </source>
</reference>
<dbReference type="GeneID" id="64980503"/>
<feature type="transmembrane region" description="Helical" evidence="8">
    <location>
        <begin position="491"/>
        <end position="511"/>
    </location>
</feature>
<feature type="transmembrane region" description="Helical" evidence="8">
    <location>
        <begin position="457"/>
        <end position="479"/>
    </location>
</feature>
<dbReference type="InterPro" id="IPR004841">
    <property type="entry name" value="AA-permease/SLC12A_dom"/>
</dbReference>
<feature type="transmembrane region" description="Helical" evidence="8">
    <location>
        <begin position="154"/>
        <end position="173"/>
    </location>
</feature>
<organism evidence="10 11">
    <name type="scientific">Aspergillus puulaauensis</name>
    <dbReference type="NCBI Taxonomy" id="1220207"/>
    <lineage>
        <taxon>Eukaryota</taxon>
        <taxon>Fungi</taxon>
        <taxon>Dikarya</taxon>
        <taxon>Ascomycota</taxon>
        <taxon>Pezizomycotina</taxon>
        <taxon>Eurotiomycetes</taxon>
        <taxon>Eurotiomycetidae</taxon>
        <taxon>Eurotiales</taxon>
        <taxon>Aspergillaceae</taxon>
        <taxon>Aspergillus</taxon>
    </lineage>
</organism>
<feature type="transmembrane region" description="Helical" evidence="8">
    <location>
        <begin position="412"/>
        <end position="436"/>
    </location>
</feature>
<keyword evidence="11" id="KW-1185">Reference proteome</keyword>
<feature type="transmembrane region" description="Helical" evidence="8">
    <location>
        <begin position="267"/>
        <end position="286"/>
    </location>
</feature>
<dbReference type="GO" id="GO:0015171">
    <property type="term" value="F:amino acid transmembrane transporter activity"/>
    <property type="evidence" value="ECO:0007669"/>
    <property type="project" value="TreeGrafter"/>
</dbReference>
<evidence type="ECO:0000256" key="4">
    <source>
        <dbReference type="ARBA" id="ARBA00022970"/>
    </source>
</evidence>
<keyword evidence="6 8" id="KW-0472">Membrane</keyword>
<dbReference type="InterPro" id="IPR050524">
    <property type="entry name" value="APC_YAT"/>
</dbReference>
<evidence type="ECO:0000259" key="9">
    <source>
        <dbReference type="Pfam" id="PF00324"/>
    </source>
</evidence>
<dbReference type="InterPro" id="IPR004840">
    <property type="entry name" value="Amino_acid_permease_CS"/>
</dbReference>
<feature type="transmembrane region" description="Helical" evidence="8">
    <location>
        <begin position="127"/>
        <end position="148"/>
    </location>
</feature>
<accession>A0A7R8ATK5</accession>
<sequence>MVLKDRTSHANNEVEVESSPGTSHDHDHDHDPLNAPLKRKLQSRHLQMIAIGGIIGPGLLVGSGKAFQEGGPAGVLISFSLVGIIVYFVMQALGEMATAIPVTGSFTEYAGRFVDDSLAFGLGWAYWYLWITVLANEYNAVSLVIMYWTDAVPQWAWILIFWFLFLGLANFGVREYGEMEFWLSLIKVLALIVFFILAICISTGGIGGRTIGFKYWHDPGPFADSINGVAKTFVVAGTLYAGTEMVGITAGESSNPQKAVPIAIKQVFWRILVFYIGTYPSSTAYLSSSQAHLLTTPGTMFFIGILMPYTDNRLIGDSSSSASSPLTIGLSDAGILPAAHLINALIVVSVISAGIGSLYASSRTILFMARTGKAPKILGRTNARGVPWVAIVFSNIFTCIVFLTVGNEAGKVYNALITLSGVATFLVWSTICIAHIRFRLALSAQGQSPSALPFRAALYPWGTYFALALTVFLVFFQGYTAFLNPFSAEDFVVNYILLPVFALFVVGWKLWHRTRIVKLAEMDIWTGRREREVGYEEYGGKGWKNDKGWRGKVYRGVVG</sequence>
<feature type="transmembrane region" description="Helical" evidence="8">
    <location>
        <begin position="48"/>
        <end position="67"/>
    </location>
</feature>
<evidence type="ECO:0000256" key="5">
    <source>
        <dbReference type="ARBA" id="ARBA00022989"/>
    </source>
</evidence>
<feature type="region of interest" description="Disordered" evidence="7">
    <location>
        <begin position="1"/>
        <end position="34"/>
    </location>
</feature>
<keyword evidence="4" id="KW-0029">Amino-acid transport</keyword>
<keyword evidence="3 8" id="KW-0812">Transmembrane</keyword>
<feature type="compositionally biased region" description="Basic and acidic residues" evidence="7">
    <location>
        <begin position="23"/>
        <end position="32"/>
    </location>
</feature>
<evidence type="ECO:0000256" key="3">
    <source>
        <dbReference type="ARBA" id="ARBA00022692"/>
    </source>
</evidence>
<feature type="transmembrane region" description="Helical" evidence="8">
    <location>
        <begin position="386"/>
        <end position="406"/>
    </location>
</feature>
<feature type="domain" description="Amino acid permease/ SLC12A" evidence="9">
    <location>
        <begin position="45"/>
        <end position="519"/>
    </location>
</feature>
<reference evidence="10" key="2">
    <citation type="submission" date="2021-02" db="EMBL/GenBank/DDBJ databases">
        <title>Aspergillus puulaauensis MK2 genome sequence.</title>
        <authorList>
            <person name="Futagami T."/>
            <person name="Mori K."/>
            <person name="Kadooka C."/>
            <person name="Tanaka T."/>
        </authorList>
    </citation>
    <scope>NUCLEOTIDE SEQUENCE</scope>
    <source>
        <strain evidence="10">MK2</strain>
    </source>
</reference>
<comment type="subcellular location">
    <subcellularLocation>
        <location evidence="1">Membrane</location>
        <topology evidence="1">Multi-pass membrane protein</topology>
    </subcellularLocation>
</comment>
<gene>
    <name evidence="10" type="ORF">APUU_80809A</name>
</gene>
<keyword evidence="5 8" id="KW-1133">Transmembrane helix</keyword>
<evidence type="ECO:0000313" key="10">
    <source>
        <dbReference type="EMBL" id="BCS30506.1"/>
    </source>
</evidence>
<evidence type="ECO:0000256" key="1">
    <source>
        <dbReference type="ARBA" id="ARBA00004141"/>
    </source>
</evidence>
<dbReference type="PROSITE" id="PS00218">
    <property type="entry name" value="AMINO_ACID_PERMEASE_1"/>
    <property type="match status" value="1"/>
</dbReference>
<dbReference type="AlphaFoldDB" id="A0A7R8ATK5"/>
<dbReference type="PANTHER" id="PTHR43341:SF26">
    <property type="entry name" value="GENERAL AMINO ACID PERMEASE AGP3"/>
    <property type="match status" value="1"/>
</dbReference>
<dbReference type="Pfam" id="PF00324">
    <property type="entry name" value="AA_permease"/>
    <property type="match status" value="1"/>
</dbReference>
<evidence type="ECO:0000256" key="8">
    <source>
        <dbReference type="SAM" id="Phobius"/>
    </source>
</evidence>
<dbReference type="Gene3D" id="1.20.1740.10">
    <property type="entry name" value="Amino acid/polyamine transporter I"/>
    <property type="match status" value="1"/>
</dbReference>
<feature type="transmembrane region" description="Helical" evidence="8">
    <location>
        <begin position="185"/>
        <end position="206"/>
    </location>
</feature>
<dbReference type="Proteomes" id="UP000654913">
    <property type="component" value="Chromosome 8"/>
</dbReference>